<evidence type="ECO:0008006" key="3">
    <source>
        <dbReference type="Google" id="ProtNLM"/>
    </source>
</evidence>
<gene>
    <name evidence="1" type="ORF">GBK04_29140</name>
</gene>
<dbReference type="InterPro" id="IPR032710">
    <property type="entry name" value="NTF2-like_dom_sf"/>
</dbReference>
<proteinExistence type="predicted"/>
<evidence type="ECO:0000313" key="1">
    <source>
        <dbReference type="EMBL" id="MPR37286.1"/>
    </source>
</evidence>
<dbReference type="Proteomes" id="UP000479293">
    <property type="component" value="Unassembled WGS sequence"/>
</dbReference>
<comment type="caution">
    <text evidence="1">The sequence shown here is derived from an EMBL/GenBank/DDBJ whole genome shotgun (WGS) entry which is preliminary data.</text>
</comment>
<dbReference type="EMBL" id="WHLY01000004">
    <property type="protein sequence ID" value="MPR37286.1"/>
    <property type="molecule type" value="Genomic_DNA"/>
</dbReference>
<organism evidence="1 2">
    <name type="scientific">Salmonirosea aquatica</name>
    <dbReference type="NCBI Taxonomy" id="2654236"/>
    <lineage>
        <taxon>Bacteria</taxon>
        <taxon>Pseudomonadati</taxon>
        <taxon>Bacteroidota</taxon>
        <taxon>Cytophagia</taxon>
        <taxon>Cytophagales</taxon>
        <taxon>Spirosomataceae</taxon>
        <taxon>Salmonirosea</taxon>
    </lineage>
</organism>
<reference evidence="1 2" key="1">
    <citation type="submission" date="2019-10" db="EMBL/GenBank/DDBJ databases">
        <title>Draft Genome Sequence of Cytophagaceae sp. SJW1-29.</title>
        <authorList>
            <person name="Choi A."/>
        </authorList>
    </citation>
    <scope>NUCLEOTIDE SEQUENCE [LARGE SCALE GENOMIC DNA]</scope>
    <source>
        <strain evidence="1 2">SJW1-29</strain>
    </source>
</reference>
<evidence type="ECO:0000313" key="2">
    <source>
        <dbReference type="Proteomes" id="UP000479293"/>
    </source>
</evidence>
<sequence>MIYGSSRINGNWLDDIFCLHDKVGPQGFKSLSSYQRINCPTLFDALVITCGRVAVRCRTGMFRIEHYKIIFFLIKFCKSMGAASWHSLYKYSIAYATFPTPIAMKKLLTTTLLLTVLSTGFAQDVSEELTAVRQACCDYIDAFYRADTTLAYRSIHPSLQKRGFSYSARDNTYSRQLEMPFPALVGLARVWNKDGKRTNEASPREVEVFEVADKTASARVKAVWGIDYIHLKKEDGRWYIVNVLWQSSPKSAHRSQ</sequence>
<dbReference type="Gene3D" id="3.10.450.50">
    <property type="match status" value="1"/>
</dbReference>
<name>A0A7C9F998_9BACT</name>
<dbReference type="InterPro" id="IPR039437">
    <property type="entry name" value="FrzH/put_lumazine-bd"/>
</dbReference>
<accession>A0A7C9F998</accession>
<protein>
    <recommendedName>
        <fullName evidence="3">Nuclear transport factor 2 family protein</fullName>
    </recommendedName>
</protein>
<dbReference type="Pfam" id="PF12893">
    <property type="entry name" value="Lumazine_bd_2"/>
    <property type="match status" value="1"/>
</dbReference>
<keyword evidence="2" id="KW-1185">Reference proteome</keyword>
<dbReference type="SUPFAM" id="SSF54427">
    <property type="entry name" value="NTF2-like"/>
    <property type="match status" value="1"/>
</dbReference>
<dbReference type="AlphaFoldDB" id="A0A7C9F998"/>